<dbReference type="SUPFAM" id="SSF88713">
    <property type="entry name" value="Glycoside hydrolase/deacetylase"/>
    <property type="match status" value="1"/>
</dbReference>
<comment type="caution">
    <text evidence="7">The sequence shown here is derived from an EMBL/GenBank/DDBJ whole genome shotgun (WGS) entry which is preliminary data.</text>
</comment>
<evidence type="ECO:0000256" key="1">
    <source>
        <dbReference type="ARBA" id="ARBA00001946"/>
    </source>
</evidence>
<evidence type="ECO:0000256" key="4">
    <source>
        <dbReference type="ARBA" id="ARBA00022842"/>
    </source>
</evidence>
<keyword evidence="5" id="KW-0119">Carbohydrate metabolism</keyword>
<evidence type="ECO:0000256" key="6">
    <source>
        <dbReference type="SAM" id="SignalP"/>
    </source>
</evidence>
<evidence type="ECO:0000256" key="5">
    <source>
        <dbReference type="ARBA" id="ARBA00023277"/>
    </source>
</evidence>
<dbReference type="RefSeq" id="WP_309986370.1">
    <property type="nucleotide sequence ID" value="NZ_JAVDTI010000003.1"/>
</dbReference>
<evidence type="ECO:0000256" key="2">
    <source>
        <dbReference type="ARBA" id="ARBA00022723"/>
    </source>
</evidence>
<dbReference type="InterPro" id="IPR011330">
    <property type="entry name" value="Glyco_hydro/deAcase_b/a-brl"/>
</dbReference>
<dbReference type="EC" id="3.5.1.105" evidence="7"/>
<dbReference type="GO" id="GO:0036311">
    <property type="term" value="F:chitin disaccharide deacetylase activity"/>
    <property type="evidence" value="ECO:0007669"/>
    <property type="project" value="UniProtKB-EC"/>
</dbReference>
<feature type="chain" id="PRO_5046471201" evidence="6">
    <location>
        <begin position="25"/>
        <end position="353"/>
    </location>
</feature>
<protein>
    <submittedName>
        <fullName evidence="7">Glycoside hydrolase/deacetylase ChbG (UPF0249 family)</fullName>
        <ecNumber evidence="7">3.5.1.105</ecNumber>
    </submittedName>
</protein>
<keyword evidence="8" id="KW-1185">Reference proteome</keyword>
<keyword evidence="2" id="KW-0479">Metal-binding</keyword>
<keyword evidence="6" id="KW-0732">Signal</keyword>
<evidence type="ECO:0000313" key="8">
    <source>
        <dbReference type="Proteomes" id="UP001264980"/>
    </source>
</evidence>
<reference evidence="7 8" key="1">
    <citation type="submission" date="2023-07" db="EMBL/GenBank/DDBJ databases">
        <title>Sorghum-associated microbial communities from plants grown in Nebraska, USA.</title>
        <authorList>
            <person name="Schachtman D."/>
        </authorList>
    </citation>
    <scope>NUCLEOTIDE SEQUENCE [LARGE SCALE GENOMIC DNA]</scope>
    <source>
        <strain evidence="7 8">BE57</strain>
    </source>
</reference>
<accession>A0ABU1R0E0</accession>
<gene>
    <name evidence="7" type="ORF">J2W84_003927</name>
</gene>
<dbReference type="Gene3D" id="3.20.20.370">
    <property type="entry name" value="Glycoside hydrolase/deacetylase"/>
    <property type="match status" value="1"/>
</dbReference>
<organism evidence="7 8">
    <name type="scientific">Dyadobacter fermentans</name>
    <dbReference type="NCBI Taxonomy" id="94254"/>
    <lineage>
        <taxon>Bacteria</taxon>
        <taxon>Pseudomonadati</taxon>
        <taxon>Bacteroidota</taxon>
        <taxon>Cytophagia</taxon>
        <taxon>Cytophagales</taxon>
        <taxon>Spirosomataceae</taxon>
        <taxon>Dyadobacter</taxon>
    </lineage>
</organism>
<comment type="cofactor">
    <cofactor evidence="1">
        <name>Mg(2+)</name>
        <dbReference type="ChEBI" id="CHEBI:18420"/>
    </cofactor>
</comment>
<sequence>MRTPLPLLGKLAIGLTMLSPAADAQNDTTYAERLGWKKDDRVIMFHIDDVGMSAESNEGTAQALAYGLATSASVMMPCPWTSDFANYLRQNPGLDIGLHLTHTSEWKGYRWGPVSGTSVVPGLSDHHGNLWNNVPDVLTHAEPGEIAIEIGAQIRKARMMGLEPTHLDTHMGTLWACPDYLEVYLRTAINEHIPILLPAGHLHWVAQSLHNSPLAGLQSLAPAGSPDSVTLERLRTTGKRLWAAGLPVVDDLHLLSYDWQPPSGSQPADIHLKDYKTDQFKQLLQSIKPGITVILIHCTDAGGHFDAISDSGNSRRADLLAMKNRELKAFVAQQGFITTNWRELQQRRDRLKP</sequence>
<keyword evidence="3 7" id="KW-0378">Hydrolase</keyword>
<dbReference type="Pfam" id="PF04794">
    <property type="entry name" value="YdjC"/>
    <property type="match status" value="1"/>
</dbReference>
<name>A0ABU1R0E0_9BACT</name>
<proteinExistence type="predicted"/>
<dbReference type="CDD" id="cd10802">
    <property type="entry name" value="YdjC_TTHB029_like"/>
    <property type="match status" value="1"/>
</dbReference>
<feature type="signal peptide" evidence="6">
    <location>
        <begin position="1"/>
        <end position="24"/>
    </location>
</feature>
<keyword evidence="4" id="KW-0460">Magnesium</keyword>
<evidence type="ECO:0000313" key="7">
    <source>
        <dbReference type="EMBL" id="MDR6806879.1"/>
    </source>
</evidence>
<dbReference type="InterPro" id="IPR006879">
    <property type="entry name" value="YdjC-like"/>
</dbReference>
<evidence type="ECO:0000256" key="3">
    <source>
        <dbReference type="ARBA" id="ARBA00022801"/>
    </source>
</evidence>
<dbReference type="Proteomes" id="UP001264980">
    <property type="component" value="Unassembled WGS sequence"/>
</dbReference>
<dbReference type="EMBL" id="JAVDTI010000003">
    <property type="protein sequence ID" value="MDR6806879.1"/>
    <property type="molecule type" value="Genomic_DNA"/>
</dbReference>